<dbReference type="InterPro" id="IPR016032">
    <property type="entry name" value="Sig_transdc_resp-reg_C-effctor"/>
</dbReference>
<dbReference type="InterPro" id="IPR039420">
    <property type="entry name" value="WalR-like"/>
</dbReference>
<dbReference type="Pfam" id="PF00196">
    <property type="entry name" value="GerE"/>
    <property type="match status" value="1"/>
</dbReference>
<evidence type="ECO:0000259" key="8">
    <source>
        <dbReference type="PROSITE" id="PS50110"/>
    </source>
</evidence>
<organism evidence="9 10">
    <name type="scientific">Curtobacterium poinsettiae</name>
    <dbReference type="NCBI Taxonomy" id="159612"/>
    <lineage>
        <taxon>Bacteria</taxon>
        <taxon>Bacillati</taxon>
        <taxon>Actinomycetota</taxon>
        <taxon>Actinomycetes</taxon>
        <taxon>Micrococcales</taxon>
        <taxon>Microbacteriaceae</taxon>
        <taxon>Curtobacterium</taxon>
    </lineage>
</organism>
<dbReference type="InterPro" id="IPR058245">
    <property type="entry name" value="NreC/VraR/RcsB-like_REC"/>
</dbReference>
<keyword evidence="3" id="KW-0238">DNA-binding</keyword>
<dbReference type="CDD" id="cd17535">
    <property type="entry name" value="REC_NarL-like"/>
    <property type="match status" value="1"/>
</dbReference>
<dbReference type="PROSITE" id="PS50110">
    <property type="entry name" value="RESPONSE_REGULATORY"/>
    <property type="match status" value="1"/>
</dbReference>
<dbReference type="EMBL" id="JAPJDE010000005">
    <property type="protein sequence ID" value="MCX2849992.1"/>
    <property type="molecule type" value="Genomic_DNA"/>
</dbReference>
<evidence type="ECO:0000259" key="7">
    <source>
        <dbReference type="PROSITE" id="PS50043"/>
    </source>
</evidence>
<feature type="domain" description="Response regulatory" evidence="8">
    <location>
        <begin position="3"/>
        <end position="125"/>
    </location>
</feature>
<dbReference type="RefSeq" id="WP_214519063.1">
    <property type="nucleotide sequence ID" value="NZ_CP104934.1"/>
</dbReference>
<gene>
    <name evidence="9" type="ORF">ORG12_15025</name>
</gene>
<dbReference type="SMART" id="SM00421">
    <property type="entry name" value="HTH_LUXR"/>
    <property type="match status" value="1"/>
</dbReference>
<proteinExistence type="predicted"/>
<dbReference type="PANTHER" id="PTHR43214">
    <property type="entry name" value="TWO-COMPONENT RESPONSE REGULATOR"/>
    <property type="match status" value="1"/>
</dbReference>
<dbReference type="Gene3D" id="3.40.50.2300">
    <property type="match status" value="1"/>
</dbReference>
<dbReference type="PANTHER" id="PTHR43214:SF24">
    <property type="entry name" value="TRANSCRIPTIONAL REGULATORY PROTEIN NARL-RELATED"/>
    <property type="match status" value="1"/>
</dbReference>
<dbReference type="SUPFAM" id="SSF46894">
    <property type="entry name" value="C-terminal effector domain of the bipartite response regulators"/>
    <property type="match status" value="1"/>
</dbReference>
<keyword evidence="2" id="KW-0805">Transcription regulation</keyword>
<dbReference type="CDD" id="cd06170">
    <property type="entry name" value="LuxR_C_like"/>
    <property type="match status" value="1"/>
</dbReference>
<evidence type="ECO:0000256" key="1">
    <source>
        <dbReference type="ARBA" id="ARBA00022553"/>
    </source>
</evidence>
<evidence type="ECO:0000256" key="2">
    <source>
        <dbReference type="ARBA" id="ARBA00023015"/>
    </source>
</evidence>
<keyword evidence="4" id="KW-0804">Transcription</keyword>
<dbReference type="SMART" id="SM00448">
    <property type="entry name" value="REC"/>
    <property type="match status" value="1"/>
</dbReference>
<dbReference type="SUPFAM" id="SSF52172">
    <property type="entry name" value="CheY-like"/>
    <property type="match status" value="1"/>
</dbReference>
<keyword evidence="1 5" id="KW-0597">Phosphoprotein</keyword>
<dbReference type="InterPro" id="IPR001789">
    <property type="entry name" value="Sig_transdc_resp-reg_receiver"/>
</dbReference>
<comment type="caution">
    <text evidence="9">The sequence shown here is derived from an EMBL/GenBank/DDBJ whole genome shotgun (WGS) entry which is preliminary data.</text>
</comment>
<evidence type="ECO:0000256" key="3">
    <source>
        <dbReference type="ARBA" id="ARBA00023125"/>
    </source>
</evidence>
<feature type="modified residue" description="4-aspartylphosphate" evidence="5">
    <location>
        <position position="54"/>
    </location>
</feature>
<keyword evidence="10" id="KW-1185">Reference proteome</keyword>
<protein>
    <submittedName>
        <fullName evidence="9">Response regulator transcription factor</fullName>
    </submittedName>
</protein>
<evidence type="ECO:0000256" key="4">
    <source>
        <dbReference type="ARBA" id="ARBA00023163"/>
    </source>
</evidence>
<reference evidence="9 10" key="1">
    <citation type="submission" date="2022-11" db="EMBL/GenBank/DDBJ databases">
        <title>Taxonomy of Curtobacterium flaccumfaciens.</title>
        <authorList>
            <person name="Osdaghi E."/>
            <person name="Taghavi S.M."/>
            <person name="Hamidizade M."/>
            <person name="Abachi H."/>
            <person name="Fazliarab A."/>
            <person name="Baeyen S."/>
            <person name="Portier P."/>
            <person name="Van Vaerenbergh J."/>
            <person name="Jacques M.-A."/>
        </authorList>
    </citation>
    <scope>NUCLEOTIDE SEQUENCE [LARGE SCALE GENOMIC DNA]</scope>
    <source>
        <strain evidence="9 10">LMG 3715</strain>
    </source>
</reference>
<feature type="region of interest" description="Disordered" evidence="6">
    <location>
        <begin position="136"/>
        <end position="172"/>
    </location>
</feature>
<feature type="compositionally biased region" description="Acidic residues" evidence="6">
    <location>
        <begin position="140"/>
        <end position="155"/>
    </location>
</feature>
<name>A0ABT3S598_9MICO</name>
<evidence type="ECO:0000313" key="9">
    <source>
        <dbReference type="EMBL" id="MCX2849992.1"/>
    </source>
</evidence>
<dbReference type="InterPro" id="IPR011006">
    <property type="entry name" value="CheY-like_superfamily"/>
</dbReference>
<dbReference type="PROSITE" id="PS50043">
    <property type="entry name" value="HTH_LUXR_2"/>
    <property type="match status" value="1"/>
</dbReference>
<feature type="domain" description="HTH luxR-type" evidence="7">
    <location>
        <begin position="167"/>
        <end position="232"/>
    </location>
</feature>
<dbReference type="InterPro" id="IPR000792">
    <property type="entry name" value="Tscrpt_reg_LuxR_C"/>
</dbReference>
<evidence type="ECO:0000256" key="5">
    <source>
        <dbReference type="PROSITE-ProRule" id="PRU00169"/>
    </source>
</evidence>
<dbReference type="Proteomes" id="UP001207276">
    <property type="component" value="Unassembled WGS sequence"/>
</dbReference>
<sequence>MIRVVLVDDQELFRSGLRGVLDAQDDMVVVGEAGNGVDGLAVIRTTRPDVVLLDMRMPVMSGLETMRTLAAAQMSDAGGVVPRVIVLTTFALDRAAMDAIRSGAQGFLLKDTTPAFLTAAIRTVFEGNAVLAPGQLSDLLDNDDNDNDNDNDNDEGGGRQKPSSQPPPPEFELLSRREAVIFRRVARGETNTEIATAEFVSESTVKTQVSSILLKLGLRDRVHLVVWAHDHGLRDAPGTVGI</sequence>
<evidence type="ECO:0000313" key="10">
    <source>
        <dbReference type="Proteomes" id="UP001207276"/>
    </source>
</evidence>
<evidence type="ECO:0000256" key="6">
    <source>
        <dbReference type="SAM" id="MobiDB-lite"/>
    </source>
</evidence>
<dbReference type="PRINTS" id="PR00038">
    <property type="entry name" value="HTHLUXR"/>
</dbReference>
<accession>A0ABT3S598</accession>
<dbReference type="Pfam" id="PF00072">
    <property type="entry name" value="Response_reg"/>
    <property type="match status" value="1"/>
</dbReference>